<dbReference type="EMBL" id="PDZR01000001">
    <property type="protein sequence ID" value="PNG27847.1"/>
    <property type="molecule type" value="Genomic_DNA"/>
</dbReference>
<dbReference type="Gene3D" id="3.40.190.10">
    <property type="entry name" value="Periplasmic binding protein-like II"/>
    <property type="match status" value="1"/>
</dbReference>
<dbReference type="PANTHER" id="PTHR30290:SF64">
    <property type="entry name" value="ABC TRANSPORTER PERIPLASMIC BINDING PROTEIN"/>
    <property type="match status" value="1"/>
</dbReference>
<dbReference type="AlphaFoldDB" id="A0A2J7TMB2"/>
<evidence type="ECO:0000313" key="7">
    <source>
        <dbReference type="Proteomes" id="UP000236286"/>
    </source>
</evidence>
<dbReference type="InterPro" id="IPR030678">
    <property type="entry name" value="Peptide/Ni-bd"/>
</dbReference>
<proteinExistence type="inferred from homology"/>
<dbReference type="Proteomes" id="UP000236286">
    <property type="component" value="Unassembled WGS sequence"/>
</dbReference>
<dbReference type="Gene3D" id="3.10.105.10">
    <property type="entry name" value="Dipeptide-binding Protein, Domain 3"/>
    <property type="match status" value="1"/>
</dbReference>
<dbReference type="GO" id="GO:0042884">
    <property type="term" value="P:microcin transport"/>
    <property type="evidence" value="ECO:0007669"/>
    <property type="project" value="TreeGrafter"/>
</dbReference>
<dbReference type="RefSeq" id="WP_102842156.1">
    <property type="nucleotide sequence ID" value="NZ_PDZR01000001.1"/>
</dbReference>
<evidence type="ECO:0000256" key="4">
    <source>
        <dbReference type="SAM" id="SignalP"/>
    </source>
</evidence>
<evidence type="ECO:0000256" key="3">
    <source>
        <dbReference type="ARBA" id="ARBA00022729"/>
    </source>
</evidence>
<feature type="signal peptide" evidence="4">
    <location>
        <begin position="1"/>
        <end position="30"/>
    </location>
</feature>
<keyword evidence="3 4" id="KW-0732">Signal</keyword>
<evidence type="ECO:0000256" key="2">
    <source>
        <dbReference type="ARBA" id="ARBA00005695"/>
    </source>
</evidence>
<accession>A0A2J7TMB2</accession>
<dbReference type="InterPro" id="IPR000914">
    <property type="entry name" value="SBP_5_dom"/>
</dbReference>
<gene>
    <name evidence="6" type="ORF">CR492_02830</name>
</gene>
<comment type="caution">
    <text evidence="6">The sequence shown here is derived from an EMBL/GenBank/DDBJ whole genome shotgun (WGS) entry which is preliminary data.</text>
</comment>
<dbReference type="SUPFAM" id="SSF53850">
    <property type="entry name" value="Periplasmic binding protein-like II"/>
    <property type="match status" value="1"/>
</dbReference>
<reference evidence="6 7" key="1">
    <citation type="submission" date="2017-10" db="EMBL/GenBank/DDBJ databases">
        <title>Genome announcement of Methylocella silvestris TVC from permafrost.</title>
        <authorList>
            <person name="Wang J."/>
            <person name="Geng K."/>
            <person name="Ul-Haque F."/>
            <person name="Crombie A.T."/>
            <person name="Street L.E."/>
            <person name="Wookey P.A."/>
            <person name="Murrell J.C."/>
            <person name="Pratscher J."/>
        </authorList>
    </citation>
    <scope>NUCLEOTIDE SEQUENCE [LARGE SCALE GENOMIC DNA]</scope>
    <source>
        <strain evidence="6 7">TVC</strain>
    </source>
</reference>
<protein>
    <submittedName>
        <fullName evidence="6">ABC transporter substrate-binding protein</fullName>
    </submittedName>
</protein>
<dbReference type="PANTHER" id="PTHR30290">
    <property type="entry name" value="PERIPLASMIC BINDING COMPONENT OF ABC TRANSPORTER"/>
    <property type="match status" value="1"/>
</dbReference>
<feature type="chain" id="PRO_5014372678" evidence="4">
    <location>
        <begin position="31"/>
        <end position="610"/>
    </location>
</feature>
<dbReference type="GO" id="GO:0015833">
    <property type="term" value="P:peptide transport"/>
    <property type="evidence" value="ECO:0007669"/>
    <property type="project" value="TreeGrafter"/>
</dbReference>
<dbReference type="OrthoDB" id="9803988at2"/>
<name>A0A2J7TMB2_METSI</name>
<dbReference type="GO" id="GO:0043190">
    <property type="term" value="C:ATP-binding cassette (ABC) transporter complex"/>
    <property type="evidence" value="ECO:0007669"/>
    <property type="project" value="InterPro"/>
</dbReference>
<dbReference type="InterPro" id="IPR039424">
    <property type="entry name" value="SBP_5"/>
</dbReference>
<dbReference type="GO" id="GO:0030288">
    <property type="term" value="C:outer membrane-bounded periplasmic space"/>
    <property type="evidence" value="ECO:0007669"/>
    <property type="project" value="TreeGrafter"/>
</dbReference>
<evidence type="ECO:0000259" key="5">
    <source>
        <dbReference type="Pfam" id="PF00496"/>
    </source>
</evidence>
<comment type="subcellular location">
    <subcellularLocation>
        <location evidence="1">Periplasm</location>
    </subcellularLocation>
</comment>
<dbReference type="Pfam" id="PF00496">
    <property type="entry name" value="SBP_bac_5"/>
    <property type="match status" value="1"/>
</dbReference>
<evidence type="ECO:0000313" key="6">
    <source>
        <dbReference type="EMBL" id="PNG27847.1"/>
    </source>
</evidence>
<evidence type="ECO:0000256" key="1">
    <source>
        <dbReference type="ARBA" id="ARBA00004418"/>
    </source>
</evidence>
<dbReference type="PIRSF" id="PIRSF002741">
    <property type="entry name" value="MppA"/>
    <property type="match status" value="1"/>
</dbReference>
<dbReference type="CDD" id="cd08497">
    <property type="entry name" value="MbnE-like"/>
    <property type="match status" value="1"/>
</dbReference>
<feature type="domain" description="Solute-binding protein family 5" evidence="5">
    <location>
        <begin position="110"/>
        <end position="518"/>
    </location>
</feature>
<dbReference type="GO" id="GO:1904680">
    <property type="term" value="F:peptide transmembrane transporter activity"/>
    <property type="evidence" value="ECO:0007669"/>
    <property type="project" value="TreeGrafter"/>
</dbReference>
<organism evidence="6 7">
    <name type="scientific">Methylocella silvestris</name>
    <dbReference type="NCBI Taxonomy" id="199596"/>
    <lineage>
        <taxon>Bacteria</taxon>
        <taxon>Pseudomonadati</taxon>
        <taxon>Pseudomonadota</taxon>
        <taxon>Alphaproteobacteria</taxon>
        <taxon>Hyphomicrobiales</taxon>
        <taxon>Beijerinckiaceae</taxon>
        <taxon>Methylocella</taxon>
    </lineage>
</organism>
<sequence>MTNAPCKHRFAALASAVFGVVLALAAPALAQQGPRGAIAMHGEPQLPEDFDHLPYADPGARKGGKLSIGFPGAYDSLNPFNLKAGSTAQGLNGNVFETLMTRSLDEPFTLYGLIAKSVETDADRTHVTFRLNPAAHFSDGTPITSEDVRWTFELLKTRGRPQHRAAYSLVNSVETPDPLTIRYELGSGADREMPLTLALMPVLPRHAVDLAKFDDASLTVPIGSGPYKIAEVKPGERLVLKRDPNYWARDLPVRRGLYNFDEIAIDYFRDANSLFESFAAGLLDYREETSPSRWTSAYDFPAMRDGRDRREALPAGGPKGMEGFVFNLRRPLFDDIRVREALGMMFDFEWINANLYSGLYKRTKSFFDDSELASTGRPASAAERALLAPFPGAVRADILEGKWRPPETDGSGRDRTMPKRALALLEQAGYQLENGKLARDGAPLAFEIMVKDRNQERLALNYADSLARIGVSAKVRLVDEVQYQRRRQKFDFDMMIGSWLASASPGNEQRSRWGSKSADQEASFNLAGVRSAAVDALIAAMLAARGREDFVAAVRAFDRVLLSGFYIVPLFHSSDLWTASSTALTRPAALPAYGSPTGSSTLDNWWRKQP</sequence>
<comment type="similarity">
    <text evidence="2">Belongs to the bacterial solute-binding protein 5 family.</text>
</comment>